<reference evidence="1" key="1">
    <citation type="submission" date="2020-05" db="UniProtKB">
        <authorList>
            <consortium name="EnsemblMetazoa"/>
        </authorList>
    </citation>
    <scope>IDENTIFICATION</scope>
    <source>
        <strain evidence="1">FUMOZ</strain>
    </source>
</reference>
<accession>A0A182S2G7</accession>
<dbReference type="AlphaFoldDB" id="A0A182S2G7"/>
<dbReference type="VEuPathDB" id="VectorBase:AFUN014646"/>
<sequence>MAQYVPCSASRTEKQPAPGAVDLDMGWQCQDRSTGCVNSRCCALVHRCFSRLPPEPIILRFALQRLRRSPVSFMAWKGPRKI</sequence>
<dbReference type="EnsemblMetazoa" id="AFUN014646-RA">
    <property type="protein sequence ID" value="AFUN014646-PA"/>
    <property type="gene ID" value="AFUN014646"/>
</dbReference>
<organism evidence="1">
    <name type="scientific">Anopheles funestus</name>
    <name type="common">African malaria mosquito</name>
    <dbReference type="NCBI Taxonomy" id="62324"/>
    <lineage>
        <taxon>Eukaryota</taxon>
        <taxon>Metazoa</taxon>
        <taxon>Ecdysozoa</taxon>
        <taxon>Arthropoda</taxon>
        <taxon>Hexapoda</taxon>
        <taxon>Insecta</taxon>
        <taxon>Pterygota</taxon>
        <taxon>Neoptera</taxon>
        <taxon>Endopterygota</taxon>
        <taxon>Diptera</taxon>
        <taxon>Nematocera</taxon>
        <taxon>Culicoidea</taxon>
        <taxon>Culicidae</taxon>
        <taxon>Anophelinae</taxon>
        <taxon>Anopheles</taxon>
    </lineage>
</organism>
<protein>
    <submittedName>
        <fullName evidence="1">Uncharacterized protein</fullName>
    </submittedName>
</protein>
<proteinExistence type="predicted"/>
<evidence type="ECO:0000313" key="1">
    <source>
        <dbReference type="EnsemblMetazoa" id="AFUN014646-PA"/>
    </source>
</evidence>
<name>A0A182S2G7_ANOFN</name>